<dbReference type="STRING" id="1908257.BKK47_07555"/>
<reference evidence="1 2" key="1">
    <citation type="submission" date="2016-10" db="EMBL/GenBank/DDBJ databases">
        <title>Rodentibacter gen. nov. and new species.</title>
        <authorList>
            <person name="Christensen H."/>
        </authorList>
    </citation>
    <scope>NUCLEOTIDE SEQUENCE [LARGE SCALE GENOMIC DNA]</scope>
    <source>
        <strain evidence="1 2">Ppn418</strain>
    </source>
</reference>
<dbReference type="RefSeq" id="WP_077494280.1">
    <property type="nucleotide sequence ID" value="NZ_MLHG01000047.1"/>
</dbReference>
<keyword evidence="2" id="KW-1185">Reference proteome</keyword>
<comment type="caution">
    <text evidence="1">The sequence shown here is derived from an EMBL/GenBank/DDBJ whole genome shotgun (WGS) entry which is preliminary data.</text>
</comment>
<dbReference type="EMBL" id="MLHG01000047">
    <property type="protein sequence ID" value="OOF39065.1"/>
    <property type="molecule type" value="Genomic_DNA"/>
</dbReference>
<proteinExistence type="predicted"/>
<name>A0A1V3IF71_9PAST</name>
<organism evidence="1 2">
    <name type="scientific">Rodentibacter mrazii</name>
    <dbReference type="NCBI Taxonomy" id="1908257"/>
    <lineage>
        <taxon>Bacteria</taxon>
        <taxon>Pseudomonadati</taxon>
        <taxon>Pseudomonadota</taxon>
        <taxon>Gammaproteobacteria</taxon>
        <taxon>Pasteurellales</taxon>
        <taxon>Pasteurellaceae</taxon>
        <taxon>Rodentibacter</taxon>
    </lineage>
</organism>
<accession>A0A1V3IF71</accession>
<protein>
    <submittedName>
        <fullName evidence="1">Uncharacterized protein</fullName>
    </submittedName>
</protein>
<dbReference type="Proteomes" id="UP000189426">
    <property type="component" value="Unassembled WGS sequence"/>
</dbReference>
<evidence type="ECO:0000313" key="2">
    <source>
        <dbReference type="Proteomes" id="UP000189426"/>
    </source>
</evidence>
<gene>
    <name evidence="1" type="ORF">BKK47_07555</name>
</gene>
<sequence>MFNKIFAKLFTKTKIEQKSKGEPLPQDQDVIDLNIELKTEVIANPQKITSPLISENEIIFERQLIKRIENALSEYDFVKKEKIAFLAEELIKDRLKHSKNLLSLDEKRSLNLNTRSKYAREFIECFINVEDFDFDPKFFCRNLKNTEQSILWCLNNIEELKQKGFVKRVELEGKGLWNNKTYDIDKIPPMEKIDYTEEQVLFFVIAKVDY</sequence>
<dbReference type="AlphaFoldDB" id="A0A1V3IF71"/>
<evidence type="ECO:0000313" key="1">
    <source>
        <dbReference type="EMBL" id="OOF39065.1"/>
    </source>
</evidence>